<proteinExistence type="predicted"/>
<dbReference type="InterPro" id="IPR012336">
    <property type="entry name" value="Thioredoxin-like_fold"/>
</dbReference>
<sequence length="189" mass="20171">MLAAAFSSPVALAATVSSSLPPMAQASYWATIGQRLTYIQEGHRGPIIYDFFDPNCPYCHGMYNEEQPLIRSGKLTVRYVPVAYLMPSSTPEAAAILQSSHRLSALRHFEVLAGKSFAAPLAASGPVGLPTAKPTPQTIHALQVNMAVLQSTHSMGVPAILYQRKSGATGLLPGMVSRGELLTLLPNLK</sequence>
<dbReference type="AlphaFoldDB" id="A0A059ZRV1"/>
<dbReference type="InterPro" id="IPR036249">
    <property type="entry name" value="Thioredoxin-like_sf"/>
</dbReference>
<dbReference type="Pfam" id="PF13098">
    <property type="entry name" value="Thioredoxin_2"/>
    <property type="match status" value="1"/>
</dbReference>
<evidence type="ECO:0000313" key="2">
    <source>
        <dbReference type="EMBL" id="AIA55594.1"/>
    </source>
</evidence>
<organism evidence="2 3">
    <name type="scientific">Acidithiobacillus caldus (strain ATCC 51756 / DSM 8584 / KU)</name>
    <dbReference type="NCBI Taxonomy" id="637389"/>
    <lineage>
        <taxon>Bacteria</taxon>
        <taxon>Pseudomonadati</taxon>
        <taxon>Pseudomonadota</taxon>
        <taxon>Acidithiobacillia</taxon>
        <taxon>Acidithiobacillales</taxon>
        <taxon>Acidithiobacillaceae</taxon>
        <taxon>Acidithiobacillus</taxon>
    </lineage>
</organism>
<reference evidence="2 3" key="1">
    <citation type="journal article" date="2009" name="J. Bacteriol.">
        <title>Draft genome sequence of the extremely acidophilic bacterium Acidithiobacillus caldus ATCC 51756 reveals metabolic versatility in the genus Acidithiobacillus.</title>
        <authorList>
            <person name="Valdes J."/>
            <person name="Quatrini R."/>
            <person name="Hallberg K."/>
            <person name="Dopson M."/>
            <person name="Valenzuela P.D."/>
            <person name="Holmes D.S."/>
        </authorList>
    </citation>
    <scope>NUCLEOTIDE SEQUENCE [LARGE SCALE GENOMIC DNA]</scope>
    <source>
        <strain evidence="3">ATCC 51756 / DSM 8584 / KU</strain>
    </source>
</reference>
<evidence type="ECO:0000313" key="3">
    <source>
        <dbReference type="Proteomes" id="UP000005522"/>
    </source>
</evidence>
<dbReference type="Proteomes" id="UP000005522">
    <property type="component" value="Chromosome"/>
</dbReference>
<accession>A0A059ZRV1</accession>
<protein>
    <submittedName>
        <fullName evidence="2">Thiol:disulfide interchange protein DsbG</fullName>
    </submittedName>
</protein>
<dbReference type="HOGENOM" id="CLU_094179_0_0_6"/>
<dbReference type="eggNOG" id="COG1651">
    <property type="taxonomic scope" value="Bacteria"/>
</dbReference>
<evidence type="ECO:0000259" key="1">
    <source>
        <dbReference type="Pfam" id="PF13098"/>
    </source>
</evidence>
<dbReference type="SUPFAM" id="SSF52833">
    <property type="entry name" value="Thioredoxin-like"/>
    <property type="match status" value="1"/>
</dbReference>
<name>A0A059ZRV1_ACICK</name>
<dbReference type="Gene3D" id="3.40.30.10">
    <property type="entry name" value="Glutaredoxin"/>
    <property type="match status" value="1"/>
</dbReference>
<dbReference type="KEGG" id="acz:Acaty_c1734"/>
<gene>
    <name evidence="2" type="ORF">Acaty_c1734</name>
</gene>
<feature type="domain" description="Thioredoxin-like fold" evidence="1">
    <location>
        <begin position="41"/>
        <end position="185"/>
    </location>
</feature>
<dbReference type="EMBL" id="CP005986">
    <property type="protein sequence ID" value="AIA55594.1"/>
    <property type="molecule type" value="Genomic_DNA"/>
</dbReference>